<comment type="caution">
    <text evidence="1">The sequence shown here is derived from an EMBL/GenBank/DDBJ whole genome shotgun (WGS) entry which is preliminary data.</text>
</comment>
<proteinExistence type="predicted"/>
<keyword evidence="2" id="KW-1185">Reference proteome</keyword>
<gene>
    <name evidence="1" type="ORF">T231_01925</name>
</gene>
<accession>W2CWP6</accession>
<name>W2CWP6_9BACT</name>
<reference evidence="1 2" key="1">
    <citation type="submission" date="2013-11" db="EMBL/GenBank/DDBJ databases">
        <title>Single cell genomics of uncultured Tannerella BU063 (oral taxon 286).</title>
        <authorList>
            <person name="Beall C.J."/>
            <person name="Campbell A.G."/>
            <person name="Griffen A.L."/>
            <person name="Podar M."/>
            <person name="Leys E.J."/>
        </authorList>
    </citation>
    <scope>NUCLEOTIDE SEQUENCE [LARGE SCALE GENOMIC DNA]</scope>
    <source>
        <strain evidence="1">Cell 6/7/9</strain>
    </source>
</reference>
<dbReference type="AlphaFoldDB" id="W2CWP6"/>
<evidence type="ECO:0000313" key="2">
    <source>
        <dbReference type="Proteomes" id="UP000018874"/>
    </source>
</evidence>
<protein>
    <submittedName>
        <fullName evidence="1">Uncharacterized protein</fullName>
    </submittedName>
</protein>
<organism evidence="1 2">
    <name type="scientific">Tannerella sp. oral taxon BU063 isolate Cell 6/7/9</name>
    <dbReference type="NCBI Taxonomy" id="1411021"/>
    <lineage>
        <taxon>Bacteria</taxon>
        <taxon>Pseudomonadati</taxon>
        <taxon>Bacteroidota</taxon>
        <taxon>Bacteroidia</taxon>
        <taxon>Bacteroidales</taxon>
        <taxon>Tannerellaceae</taxon>
        <taxon>Tannerella</taxon>
    </lineage>
</organism>
<dbReference type="EMBL" id="AYYD01000390">
    <property type="protein sequence ID" value="ETK10956.1"/>
    <property type="molecule type" value="Genomic_DNA"/>
</dbReference>
<sequence length="65" mass="7795">MRQSLYYRHLYLIPGEEGQFKVLSSYEINKIDIFKRGHRGDRGSQYLLRLEPVVRLQVVECQIRV</sequence>
<dbReference type="Proteomes" id="UP000018874">
    <property type="component" value="Unassembled WGS sequence"/>
</dbReference>
<evidence type="ECO:0000313" key="1">
    <source>
        <dbReference type="EMBL" id="ETK10956.1"/>
    </source>
</evidence>